<reference evidence="9" key="1">
    <citation type="submission" date="2020-05" db="EMBL/GenBank/DDBJ databases">
        <title>Evolutionary and genomic comparisons of hybrid uninucleate and nonhybrid Rhizoctonia fungi.</title>
        <authorList>
            <person name="Li C."/>
            <person name="Chen X."/>
        </authorList>
    </citation>
    <scope>NUCLEOTIDE SEQUENCE</scope>
    <source>
        <strain evidence="9">AG-1 IA</strain>
    </source>
</reference>
<gene>
    <name evidence="9" type="ORF">RhiXN_07355</name>
</gene>
<proteinExistence type="inferred from homology"/>
<evidence type="ECO:0000313" key="10">
    <source>
        <dbReference type="Proteomes" id="UP000650533"/>
    </source>
</evidence>
<dbReference type="Proteomes" id="UP000650533">
    <property type="component" value="Chromosome 13"/>
</dbReference>
<evidence type="ECO:0000256" key="3">
    <source>
        <dbReference type="ARBA" id="ARBA00010617"/>
    </source>
</evidence>
<keyword evidence="5" id="KW-0479">Metal-binding</keyword>
<comment type="similarity">
    <text evidence="3">Belongs to the cytochrome P450 family.</text>
</comment>
<organism evidence="9 10">
    <name type="scientific">Rhizoctonia solani</name>
    <dbReference type="NCBI Taxonomy" id="456999"/>
    <lineage>
        <taxon>Eukaryota</taxon>
        <taxon>Fungi</taxon>
        <taxon>Dikarya</taxon>
        <taxon>Basidiomycota</taxon>
        <taxon>Agaricomycotina</taxon>
        <taxon>Agaricomycetes</taxon>
        <taxon>Cantharellales</taxon>
        <taxon>Ceratobasidiaceae</taxon>
        <taxon>Rhizoctonia</taxon>
    </lineage>
</organism>
<dbReference type="EMBL" id="CP059670">
    <property type="protein sequence ID" value="QRW25406.1"/>
    <property type="molecule type" value="Genomic_DNA"/>
</dbReference>
<dbReference type="Pfam" id="PF00067">
    <property type="entry name" value="p450"/>
    <property type="match status" value="1"/>
</dbReference>
<evidence type="ECO:0000256" key="5">
    <source>
        <dbReference type="ARBA" id="ARBA00022723"/>
    </source>
</evidence>
<dbReference type="SUPFAM" id="SSF48264">
    <property type="entry name" value="Cytochrome P450"/>
    <property type="match status" value="1"/>
</dbReference>
<dbReference type="GO" id="GO:0004497">
    <property type="term" value="F:monooxygenase activity"/>
    <property type="evidence" value="ECO:0007669"/>
    <property type="project" value="UniProtKB-KW"/>
</dbReference>
<evidence type="ECO:0000256" key="6">
    <source>
        <dbReference type="ARBA" id="ARBA00023002"/>
    </source>
</evidence>
<evidence type="ECO:0000256" key="1">
    <source>
        <dbReference type="ARBA" id="ARBA00001971"/>
    </source>
</evidence>
<dbReference type="GO" id="GO:0005506">
    <property type="term" value="F:iron ion binding"/>
    <property type="evidence" value="ECO:0007669"/>
    <property type="project" value="InterPro"/>
</dbReference>
<accession>A0A8H8T0H6</accession>
<keyword evidence="8" id="KW-0503">Monooxygenase</keyword>
<comment type="pathway">
    <text evidence="2">Secondary metabolite biosynthesis.</text>
</comment>
<evidence type="ECO:0000256" key="2">
    <source>
        <dbReference type="ARBA" id="ARBA00005179"/>
    </source>
</evidence>
<evidence type="ECO:0000256" key="7">
    <source>
        <dbReference type="ARBA" id="ARBA00023004"/>
    </source>
</evidence>
<dbReference type="GO" id="GO:0020037">
    <property type="term" value="F:heme binding"/>
    <property type="evidence" value="ECO:0007669"/>
    <property type="project" value="InterPro"/>
</dbReference>
<name>A0A8H8T0H6_9AGAM</name>
<dbReference type="InterPro" id="IPR002401">
    <property type="entry name" value="Cyt_P450_E_grp-I"/>
</dbReference>
<dbReference type="InterPro" id="IPR050364">
    <property type="entry name" value="Cytochrome_P450_fung"/>
</dbReference>
<evidence type="ECO:0000256" key="8">
    <source>
        <dbReference type="ARBA" id="ARBA00023033"/>
    </source>
</evidence>
<dbReference type="PANTHER" id="PTHR46300">
    <property type="entry name" value="P450, PUTATIVE (EUROFUNG)-RELATED-RELATED"/>
    <property type="match status" value="1"/>
</dbReference>
<evidence type="ECO:0000313" key="9">
    <source>
        <dbReference type="EMBL" id="QRW25406.1"/>
    </source>
</evidence>
<dbReference type="RefSeq" id="XP_043185643.1">
    <property type="nucleotide sequence ID" value="XM_043327171.1"/>
</dbReference>
<comment type="cofactor">
    <cofactor evidence="1">
        <name>heme</name>
        <dbReference type="ChEBI" id="CHEBI:30413"/>
    </cofactor>
</comment>
<dbReference type="GO" id="GO:0016020">
    <property type="term" value="C:membrane"/>
    <property type="evidence" value="ECO:0007669"/>
    <property type="project" value="UniProtKB-SubCell"/>
</dbReference>
<dbReference type="GeneID" id="67029634"/>
<dbReference type="KEGG" id="rsx:RhiXN_07355"/>
<dbReference type="InterPro" id="IPR036396">
    <property type="entry name" value="Cyt_P450_sf"/>
</dbReference>
<keyword evidence="7" id="KW-0408">Iron</keyword>
<dbReference type="AlphaFoldDB" id="A0A8H8T0H6"/>
<evidence type="ECO:0000256" key="4">
    <source>
        <dbReference type="ARBA" id="ARBA00022617"/>
    </source>
</evidence>
<dbReference type="PRINTS" id="PR00463">
    <property type="entry name" value="EP450I"/>
</dbReference>
<dbReference type="InterPro" id="IPR001128">
    <property type="entry name" value="Cyt_P450"/>
</dbReference>
<keyword evidence="4" id="KW-0349">Heme</keyword>
<dbReference type="GO" id="GO:0016705">
    <property type="term" value="F:oxidoreductase activity, acting on paired donors, with incorporation or reduction of molecular oxygen"/>
    <property type="evidence" value="ECO:0007669"/>
    <property type="project" value="InterPro"/>
</dbReference>
<sequence>MDEHLVYAQWCKELNSDIISLTVLGQNIIIVNSVEVARHLLDQRSTIYSSRPYLRAISDPDYLDDPLVRDSATVVEKFTVAAVPASRLPRQLHPLVKDLWTLVRDSATVVEKFTVAAVPANFLVNFIPWLKYVPEWFPGAQWKRNIIQWRHLKDHVKNYPYEWAKAQIASGFAAPSIVQTLLASVEGNPKANMPEEEENLRRVSVSLFGAAADTSHASLMSFVLAMVQHPDVQARAQKEIDDVTKSERLPTMADRDSMPYIRSIVQEACAGSLHFRWGYPSYLRRRRVSYIAYDPDDLCNRITNSWAMSRDESVYKSPDQFIPDRFIGLDVPTSTAFGFGRR</sequence>
<dbReference type="PANTHER" id="PTHR46300:SF7">
    <property type="entry name" value="P450, PUTATIVE (EUROFUNG)-RELATED"/>
    <property type="match status" value="1"/>
</dbReference>
<protein>
    <submittedName>
        <fullName evidence="9">Cytochrome P450 family protein</fullName>
    </submittedName>
</protein>
<dbReference type="Gene3D" id="1.10.630.10">
    <property type="entry name" value="Cytochrome P450"/>
    <property type="match status" value="1"/>
</dbReference>
<keyword evidence="6" id="KW-0560">Oxidoreductase</keyword>